<evidence type="ECO:0000313" key="2">
    <source>
        <dbReference type="EMBL" id="GAA3730747.1"/>
    </source>
</evidence>
<dbReference type="NCBIfam" id="TIGR03086">
    <property type="entry name" value="TIGR03086 family metal-binding protein"/>
    <property type="match status" value="1"/>
</dbReference>
<comment type="caution">
    <text evidence="2">The sequence shown here is derived from an EMBL/GenBank/DDBJ whole genome shotgun (WGS) entry which is preliminary data.</text>
</comment>
<gene>
    <name evidence="2" type="ORF">GCM10022402_09270</name>
</gene>
<dbReference type="InterPro" id="IPR017517">
    <property type="entry name" value="Maleyloyr_isom"/>
</dbReference>
<dbReference type="Pfam" id="PF11716">
    <property type="entry name" value="MDMPI_N"/>
    <property type="match status" value="1"/>
</dbReference>
<evidence type="ECO:0000313" key="3">
    <source>
        <dbReference type="Proteomes" id="UP001500908"/>
    </source>
</evidence>
<dbReference type="InterPro" id="IPR034660">
    <property type="entry name" value="DinB/YfiT-like"/>
</dbReference>
<dbReference type="NCBIfam" id="TIGR03083">
    <property type="entry name" value="maleylpyruvate isomerase family mycothiol-dependent enzyme"/>
    <property type="match status" value="1"/>
</dbReference>
<name>A0ABP7F3K7_9ACTN</name>
<accession>A0ABP7F3K7</accession>
<feature type="domain" description="Mycothiol-dependent maleylpyruvate isomerase metal-binding" evidence="1">
    <location>
        <begin position="8"/>
        <end position="130"/>
    </location>
</feature>
<dbReference type="InterPro" id="IPR017520">
    <property type="entry name" value="CHP03086"/>
</dbReference>
<dbReference type="EMBL" id="BAABDD010000003">
    <property type="protein sequence ID" value="GAA3730747.1"/>
    <property type="molecule type" value="Genomic_DNA"/>
</dbReference>
<evidence type="ECO:0000259" key="1">
    <source>
        <dbReference type="Pfam" id="PF11716"/>
    </source>
</evidence>
<protein>
    <submittedName>
        <fullName evidence="2">TIGR03086 family metal-binding protein</fullName>
    </submittedName>
</protein>
<reference evidence="3" key="1">
    <citation type="journal article" date="2019" name="Int. J. Syst. Evol. Microbiol.">
        <title>The Global Catalogue of Microorganisms (GCM) 10K type strain sequencing project: providing services to taxonomists for standard genome sequencing and annotation.</title>
        <authorList>
            <consortium name="The Broad Institute Genomics Platform"/>
            <consortium name="The Broad Institute Genome Sequencing Center for Infectious Disease"/>
            <person name="Wu L."/>
            <person name="Ma J."/>
        </authorList>
    </citation>
    <scope>NUCLEOTIDE SEQUENCE [LARGE SCALE GENOMIC DNA]</scope>
    <source>
        <strain evidence="3">JCM 17137</strain>
    </source>
</reference>
<proteinExistence type="predicted"/>
<dbReference type="Gene3D" id="1.20.120.450">
    <property type="entry name" value="dinb family like domain"/>
    <property type="match status" value="1"/>
</dbReference>
<dbReference type="Proteomes" id="UP001500908">
    <property type="component" value="Unassembled WGS sequence"/>
</dbReference>
<dbReference type="SUPFAM" id="SSF109854">
    <property type="entry name" value="DinB/YfiT-like putative metalloenzymes"/>
    <property type="match status" value="1"/>
</dbReference>
<keyword evidence="3" id="KW-1185">Reference proteome</keyword>
<organism evidence="2 3">
    <name type="scientific">Salinactinospora qingdaonensis</name>
    <dbReference type="NCBI Taxonomy" id="702744"/>
    <lineage>
        <taxon>Bacteria</taxon>
        <taxon>Bacillati</taxon>
        <taxon>Actinomycetota</taxon>
        <taxon>Actinomycetes</taxon>
        <taxon>Streptosporangiales</taxon>
        <taxon>Nocardiopsidaceae</taxon>
        <taxon>Salinactinospora</taxon>
    </lineage>
</organism>
<dbReference type="InterPro" id="IPR024344">
    <property type="entry name" value="MDMPI_metal-binding"/>
</dbReference>
<sequence length="196" mass="21151">MMTVIDLEPSARRLTDLLGTLADSQLWAPTPCEGYRVRDLLAHLLDVTSAFRDAATKVEGAAAAPSDATAAELDPHWRETLPRSIEAMVFAWRDPAAWEGTARAGGRLLPAPIVGRIAAGELLLHGWDLARATEQPFSCDSRTAEASLHVMSLSANDSDQRERQGLFGPPVEVSADASLLDRTIAMSGRNPQWAPI</sequence>
<dbReference type="RefSeq" id="WP_344967627.1">
    <property type="nucleotide sequence ID" value="NZ_BAABDD010000003.1"/>
</dbReference>